<comment type="caution">
    <text evidence="1">The sequence shown here is derived from an EMBL/GenBank/DDBJ whole genome shotgun (WGS) entry which is preliminary data.</text>
</comment>
<sequence>MQEKKNSIASLLTSLLKKELERKLFEKMFDQKPARRHGQATPRLWVNDFGKLFTILLRL</sequence>
<evidence type="ECO:0000313" key="1">
    <source>
        <dbReference type="EMBL" id="NLK32992.1"/>
    </source>
</evidence>
<organism evidence="1 2">
    <name type="scientific">Methanosarcina flavescens</name>
    <dbReference type="NCBI Taxonomy" id="1715806"/>
    <lineage>
        <taxon>Archaea</taxon>
        <taxon>Methanobacteriati</taxon>
        <taxon>Methanobacteriota</taxon>
        <taxon>Stenosarchaea group</taxon>
        <taxon>Methanomicrobia</taxon>
        <taxon>Methanosarcinales</taxon>
        <taxon>Methanosarcinaceae</taxon>
        <taxon>Methanosarcina</taxon>
    </lineage>
</organism>
<name>A0A7K4AWF9_9EURY</name>
<proteinExistence type="predicted"/>
<dbReference type="EMBL" id="JAAYQL010000056">
    <property type="protein sequence ID" value="NLK32992.1"/>
    <property type="molecule type" value="Genomic_DNA"/>
</dbReference>
<dbReference type="Proteomes" id="UP000585579">
    <property type="component" value="Unassembled WGS sequence"/>
</dbReference>
<protein>
    <submittedName>
        <fullName evidence="1">Uncharacterized protein</fullName>
    </submittedName>
</protein>
<reference evidence="1 2" key="1">
    <citation type="journal article" date="2020" name="Biotechnol. Biofuels">
        <title>New insights from the biogas microbiome by comprehensive genome-resolved metagenomics of nearly 1600 species originating from multiple anaerobic digesters.</title>
        <authorList>
            <person name="Campanaro S."/>
            <person name="Treu L."/>
            <person name="Rodriguez-R L.M."/>
            <person name="Kovalovszki A."/>
            <person name="Ziels R.M."/>
            <person name="Maus I."/>
            <person name="Zhu X."/>
            <person name="Kougias P.G."/>
            <person name="Basile A."/>
            <person name="Luo G."/>
            <person name="Schluter A."/>
            <person name="Konstantinidis K.T."/>
            <person name="Angelidaki I."/>
        </authorList>
    </citation>
    <scope>NUCLEOTIDE SEQUENCE [LARGE SCALE GENOMIC DNA]</scope>
    <source>
        <strain evidence="1">AS22ysBPME_46</strain>
    </source>
</reference>
<dbReference type="AlphaFoldDB" id="A0A7K4AWF9"/>
<gene>
    <name evidence="1" type="ORF">GX302_09255</name>
</gene>
<evidence type="ECO:0000313" key="2">
    <source>
        <dbReference type="Proteomes" id="UP000585579"/>
    </source>
</evidence>
<accession>A0A7K4AWF9</accession>